<dbReference type="AlphaFoldDB" id="A0A0U1DPY6"/>
<evidence type="ECO:0000256" key="4">
    <source>
        <dbReference type="ARBA" id="ARBA00022692"/>
    </source>
</evidence>
<accession>A0A0U1DPY6</accession>
<dbReference type="OrthoDB" id="3398257at2"/>
<organism evidence="7 8">
    <name type="scientific">Mycobacterium europaeum</name>
    <dbReference type="NCBI Taxonomy" id="761804"/>
    <lineage>
        <taxon>Bacteria</taxon>
        <taxon>Bacillati</taxon>
        <taxon>Actinomycetota</taxon>
        <taxon>Actinomycetes</taxon>
        <taxon>Mycobacteriales</taxon>
        <taxon>Mycobacteriaceae</taxon>
        <taxon>Mycobacterium</taxon>
        <taxon>Mycobacterium simiae complex</taxon>
    </lineage>
</organism>
<evidence type="ECO:0000313" key="7">
    <source>
        <dbReference type="EMBL" id="CQD18978.1"/>
    </source>
</evidence>
<keyword evidence="4" id="KW-0812">Transmembrane</keyword>
<dbReference type="InterPro" id="IPR008693">
    <property type="entry name" value="MmpS"/>
</dbReference>
<gene>
    <name evidence="7" type="primary">mmpS6_1</name>
    <name evidence="7" type="ORF">BN000_04372</name>
</gene>
<keyword evidence="3" id="KW-1003">Cell membrane</keyword>
<keyword evidence="6" id="KW-0472">Membrane</keyword>
<dbReference type="EMBL" id="CTEC01000002">
    <property type="protein sequence ID" value="CQD18978.1"/>
    <property type="molecule type" value="Genomic_DNA"/>
</dbReference>
<keyword evidence="5" id="KW-1133">Transmembrane helix</keyword>
<proteinExistence type="inferred from homology"/>
<dbReference type="GO" id="GO:0005886">
    <property type="term" value="C:plasma membrane"/>
    <property type="evidence" value="ECO:0007669"/>
    <property type="project" value="UniProtKB-SubCell"/>
</dbReference>
<evidence type="ECO:0000256" key="6">
    <source>
        <dbReference type="ARBA" id="ARBA00023136"/>
    </source>
</evidence>
<evidence type="ECO:0000256" key="1">
    <source>
        <dbReference type="ARBA" id="ARBA00004236"/>
    </source>
</evidence>
<dbReference type="RefSeq" id="WP_042909771.1">
    <property type="nucleotide sequence ID" value="NZ_CTEC01000002.1"/>
</dbReference>
<dbReference type="InterPro" id="IPR038468">
    <property type="entry name" value="MmpS_C"/>
</dbReference>
<comment type="similarity">
    <text evidence="2">Belongs to the MmpS family.</text>
</comment>
<comment type="subcellular location">
    <subcellularLocation>
        <location evidence="1">Cell membrane</location>
    </subcellularLocation>
</comment>
<dbReference type="Gene3D" id="2.60.40.2880">
    <property type="entry name" value="MmpS1-5, C-terminal soluble domain"/>
    <property type="match status" value="1"/>
</dbReference>
<dbReference type="Pfam" id="PF05423">
    <property type="entry name" value="Mycobact_memb"/>
    <property type="match status" value="1"/>
</dbReference>
<evidence type="ECO:0000256" key="2">
    <source>
        <dbReference type="ARBA" id="ARBA00007531"/>
    </source>
</evidence>
<protein>
    <submittedName>
        <fullName evidence="7">Membrane protein mmpS6</fullName>
    </submittedName>
</protein>
<dbReference type="STRING" id="761804.BN000_04372"/>
<evidence type="ECO:0000256" key="5">
    <source>
        <dbReference type="ARBA" id="ARBA00022989"/>
    </source>
</evidence>
<keyword evidence="8" id="KW-1185">Reference proteome</keyword>
<sequence length="141" mass="15136">MLGILKRAWIPLVIVAVAAVGGFVAYRLQGVFGSHRVAEVGPVEQIVPINVKRVVYEVTGPPGTAGVVNYLDENAQPQRASFTTLPWSYTVTTTMPGMFANVVAQGDSNMLGCRILVNGVVRDQQSVARFDAQVFCLDKAA</sequence>
<dbReference type="Proteomes" id="UP000199601">
    <property type="component" value="Unassembled WGS sequence"/>
</dbReference>
<evidence type="ECO:0000256" key="3">
    <source>
        <dbReference type="ARBA" id="ARBA00022475"/>
    </source>
</evidence>
<name>A0A0U1DPY6_9MYCO</name>
<reference evidence="8" key="1">
    <citation type="submission" date="2015-03" db="EMBL/GenBank/DDBJ databases">
        <authorList>
            <person name="Urmite Genomes"/>
        </authorList>
    </citation>
    <scope>NUCLEOTIDE SEQUENCE [LARGE SCALE GENOMIC DNA]</scope>
    <source>
        <strain evidence="8">CSUR P1344</strain>
    </source>
</reference>
<evidence type="ECO:0000313" key="8">
    <source>
        <dbReference type="Proteomes" id="UP000199601"/>
    </source>
</evidence>